<evidence type="ECO:0000313" key="2">
    <source>
        <dbReference type="Proteomes" id="UP000001029"/>
    </source>
</evidence>
<keyword evidence="2" id="KW-1185">Reference proteome</keyword>
<evidence type="ECO:0000313" key="1">
    <source>
        <dbReference type="EMBL" id="ACC99091.1"/>
    </source>
</evidence>
<organism evidence="1 2">
    <name type="scientific">Elusimicrobium minutum (strain Pei191)</name>
    <dbReference type="NCBI Taxonomy" id="445932"/>
    <lineage>
        <taxon>Bacteria</taxon>
        <taxon>Pseudomonadati</taxon>
        <taxon>Elusimicrobiota</taxon>
        <taxon>Elusimicrobia</taxon>
        <taxon>Elusimicrobiales</taxon>
        <taxon>Elusimicrobiaceae</taxon>
        <taxon>Elusimicrobium</taxon>
    </lineage>
</organism>
<dbReference type="STRING" id="445932.Emin_1544"/>
<protein>
    <submittedName>
        <fullName evidence="1">Uncharacterized protein</fullName>
    </submittedName>
</protein>
<dbReference type="KEGG" id="emi:Emin_1544"/>
<reference evidence="1 2" key="1">
    <citation type="journal article" date="2009" name="Appl. Environ. Microbiol.">
        <title>Genomic analysis of 'Elusimicrobium minutum,' the first cultivated representative of the phylum 'Elusimicrobia' (formerly termite group 1).</title>
        <authorList>
            <person name="Herlemann D.P.R."/>
            <person name="Geissinger O."/>
            <person name="Ikeda-Ohtsubo W."/>
            <person name="Kunin V."/>
            <person name="Sun H."/>
            <person name="Lapidus A."/>
            <person name="Hugenholtz P."/>
            <person name="Brune A."/>
        </authorList>
    </citation>
    <scope>NUCLEOTIDE SEQUENCE [LARGE SCALE GENOMIC DNA]</scope>
    <source>
        <strain evidence="1 2">Pei191</strain>
    </source>
</reference>
<dbReference type="AlphaFoldDB" id="B2KEZ5"/>
<name>B2KEZ5_ELUMP</name>
<dbReference type="Proteomes" id="UP000001029">
    <property type="component" value="Chromosome"/>
</dbReference>
<accession>B2KEZ5</accession>
<dbReference type="HOGENOM" id="CLU_2681924_0_0_0"/>
<dbReference type="EMBL" id="CP001055">
    <property type="protein sequence ID" value="ACC99091.1"/>
    <property type="molecule type" value="Genomic_DNA"/>
</dbReference>
<dbReference type="RefSeq" id="WP_012415705.1">
    <property type="nucleotide sequence ID" value="NC_010644.1"/>
</dbReference>
<gene>
    <name evidence="1" type="ordered locus">Emin_1544</name>
</gene>
<sequence length="74" mass="8424">MSSYVEKGHASLAVVMVKAARALRKEPSFRWKSYRITKKFDIEVSSGKNFIYNVDERIGPYLIAKKQFPAGQGQ</sequence>
<proteinExistence type="predicted"/>